<evidence type="ECO:0000313" key="2">
    <source>
        <dbReference type="Proteomes" id="UP000019140"/>
    </source>
</evidence>
<proteinExistence type="predicted"/>
<keyword evidence="2" id="KW-1185">Reference proteome</keyword>
<comment type="caution">
    <text evidence="1">The sequence shown here is derived from an EMBL/GenBank/DDBJ whole genome shotgun (WGS) entry which is preliminary data.</text>
</comment>
<organism evidence="1 2">
    <name type="scientific">Candidatus Entotheonella gemina</name>
    <dbReference type="NCBI Taxonomy" id="1429439"/>
    <lineage>
        <taxon>Bacteria</taxon>
        <taxon>Pseudomonadati</taxon>
        <taxon>Nitrospinota/Tectimicrobiota group</taxon>
        <taxon>Candidatus Tectimicrobiota</taxon>
        <taxon>Candidatus Entotheonellia</taxon>
        <taxon>Candidatus Entotheonellales</taxon>
        <taxon>Candidatus Entotheonellaceae</taxon>
        <taxon>Candidatus Entotheonella</taxon>
    </lineage>
</organism>
<reference evidence="1 2" key="1">
    <citation type="journal article" date="2014" name="Nature">
        <title>An environmental bacterial taxon with a large and distinct metabolic repertoire.</title>
        <authorList>
            <person name="Wilson M.C."/>
            <person name="Mori T."/>
            <person name="Ruckert C."/>
            <person name="Uria A.R."/>
            <person name="Helf M.J."/>
            <person name="Takada K."/>
            <person name="Gernert C."/>
            <person name="Steffens U.A."/>
            <person name="Heycke N."/>
            <person name="Schmitt S."/>
            <person name="Rinke C."/>
            <person name="Helfrich E.J."/>
            <person name="Brachmann A.O."/>
            <person name="Gurgui C."/>
            <person name="Wakimoto T."/>
            <person name="Kracht M."/>
            <person name="Crusemann M."/>
            <person name="Hentschel U."/>
            <person name="Abe I."/>
            <person name="Matsunaga S."/>
            <person name="Kalinowski J."/>
            <person name="Takeyama H."/>
            <person name="Piel J."/>
        </authorList>
    </citation>
    <scope>NUCLEOTIDE SEQUENCE [LARGE SCALE GENOMIC DNA]</scope>
    <source>
        <strain evidence="2">TSY2</strain>
    </source>
</reference>
<dbReference type="InterPro" id="IPR018669">
    <property type="entry name" value="Toxin_HigB"/>
</dbReference>
<dbReference type="GO" id="GO:0110001">
    <property type="term" value="C:toxin-antitoxin complex"/>
    <property type="evidence" value="ECO:0007669"/>
    <property type="project" value="InterPro"/>
</dbReference>
<dbReference type="Proteomes" id="UP000019140">
    <property type="component" value="Unassembled WGS sequence"/>
</dbReference>
<accession>W4MF95</accession>
<protein>
    <recommendedName>
        <fullName evidence="3">Toxin RelE</fullName>
    </recommendedName>
</protein>
<evidence type="ECO:0000313" key="1">
    <source>
        <dbReference type="EMBL" id="ETX08302.1"/>
    </source>
</evidence>
<dbReference type="GO" id="GO:0004519">
    <property type="term" value="F:endonuclease activity"/>
    <property type="evidence" value="ECO:0007669"/>
    <property type="project" value="InterPro"/>
</dbReference>
<gene>
    <name evidence="1" type="ORF">ETSY2_06170</name>
</gene>
<name>W4MF95_9BACT</name>
<sequence length="139" mass="15908">MIVARENGGQPPMPLPISTIKTNDAEVLIPSWGRSIIHGMRVIAKRTLREFWESAPQYAGTKGPLEAWYAEARKATWRTPQDIKDQFRHASILKNNRVVFNIGGNKYRLIAAVDYQRQALFIRFIGTHRQYDSIDAEVV</sequence>
<dbReference type="EMBL" id="AZHX01000250">
    <property type="protein sequence ID" value="ETX08302.1"/>
    <property type="molecule type" value="Genomic_DNA"/>
</dbReference>
<dbReference type="Pfam" id="PF09907">
    <property type="entry name" value="HigB_toxin"/>
    <property type="match status" value="1"/>
</dbReference>
<dbReference type="PATRIC" id="fig|1429439.4.peg.1060"/>
<dbReference type="GO" id="GO:0003723">
    <property type="term" value="F:RNA binding"/>
    <property type="evidence" value="ECO:0007669"/>
    <property type="project" value="InterPro"/>
</dbReference>
<dbReference type="HOGENOM" id="CLU_153067_3_0_7"/>
<dbReference type="AlphaFoldDB" id="W4MF95"/>
<evidence type="ECO:0008006" key="3">
    <source>
        <dbReference type="Google" id="ProtNLM"/>
    </source>
</evidence>